<dbReference type="EMBL" id="CP000527">
    <property type="protein sequence ID" value="ABM29360.1"/>
    <property type="molecule type" value="Genomic_DNA"/>
</dbReference>
<dbReference type="HOGENOM" id="CLU_013850_1_2_7"/>
<dbReference type="RefSeq" id="WP_010937913.1">
    <property type="nucleotide sequence ID" value="NC_008751.1"/>
</dbReference>
<evidence type="ECO:0000256" key="1">
    <source>
        <dbReference type="SAM" id="Phobius"/>
    </source>
</evidence>
<dbReference type="PANTHER" id="PTHR36698">
    <property type="entry name" value="BLL5892 PROTEIN"/>
    <property type="match status" value="1"/>
</dbReference>
<feature type="transmembrane region" description="Helical" evidence="1">
    <location>
        <begin position="6"/>
        <end position="27"/>
    </location>
</feature>
<dbReference type="KEGG" id="dvl:Dvul_2344"/>
<gene>
    <name evidence="3" type="ordered locus">Dvul_2344</name>
</gene>
<dbReference type="Pfam" id="PF02470">
    <property type="entry name" value="MlaD"/>
    <property type="match status" value="1"/>
</dbReference>
<evidence type="ECO:0000313" key="3">
    <source>
        <dbReference type="EMBL" id="ABM29360.1"/>
    </source>
</evidence>
<sequence precursor="true">METRASYILVGVFTLLAVTGALAFVLWTAGRGEGKAMAAYDVHFSGNVMGLSVASDVFFNGVKVGAVKQITLNPDDPAKVKVRIEIDATTPVREDSVASLEGRGLTGVSVVQITGGSPHAPLLVGTAGEVPVIASRASRLEELFAGMPQLVGSGNELVNRLADVLNAENRAALASTFHALDTVTARMAARADSLDRIITNMDTTTRRLANASAGLETLAGDMRDLTRGDMRDSIVAVGNTARRLDALLAAAEPGVTGFSTEGLEDMRRLLIESRHLVTTLNRMAQRMESDPRRFMFGNQLPEYEER</sequence>
<feature type="domain" description="Mce/MlaD" evidence="2">
    <location>
        <begin position="40"/>
        <end position="116"/>
    </location>
</feature>
<organism evidence="3 4">
    <name type="scientific">Nitratidesulfovibrio vulgaris (strain DP4)</name>
    <name type="common">Desulfovibrio vulgaris</name>
    <dbReference type="NCBI Taxonomy" id="391774"/>
    <lineage>
        <taxon>Bacteria</taxon>
        <taxon>Pseudomonadati</taxon>
        <taxon>Thermodesulfobacteriota</taxon>
        <taxon>Desulfovibrionia</taxon>
        <taxon>Desulfovibrionales</taxon>
        <taxon>Desulfovibrionaceae</taxon>
        <taxon>Nitratidesulfovibrio</taxon>
    </lineage>
</organism>
<dbReference type="PANTHER" id="PTHR36698:SF2">
    <property type="entry name" value="MCE_MLAD DOMAIN-CONTAINING PROTEIN"/>
    <property type="match status" value="1"/>
</dbReference>
<name>A0A0H3A9J8_NITV4</name>
<dbReference type="InterPro" id="IPR003399">
    <property type="entry name" value="Mce/MlaD"/>
</dbReference>
<reference evidence="4" key="1">
    <citation type="journal article" date="2009" name="Environ. Microbiol.">
        <title>Contribution of mobile genetic elements to Desulfovibrio vulgaris genome plasticity.</title>
        <authorList>
            <person name="Walker C.B."/>
            <person name="Stolyar S."/>
            <person name="Chivian D."/>
            <person name="Pinel N."/>
            <person name="Gabster J.A."/>
            <person name="Dehal P.S."/>
            <person name="He Z."/>
            <person name="Yang Z.K."/>
            <person name="Yen H.C."/>
            <person name="Zhou J."/>
            <person name="Wall J.D."/>
            <person name="Hazen T.C."/>
            <person name="Arkin A.P."/>
            <person name="Stahl D.A."/>
        </authorList>
    </citation>
    <scope>NUCLEOTIDE SEQUENCE [LARGE SCALE GENOMIC DNA]</scope>
    <source>
        <strain evidence="4">DP4</strain>
    </source>
</reference>
<dbReference type="Proteomes" id="UP000009173">
    <property type="component" value="Chromosome"/>
</dbReference>
<dbReference type="AlphaFoldDB" id="A0A0H3A9J8"/>
<proteinExistence type="predicted"/>
<keyword evidence="1" id="KW-0812">Transmembrane</keyword>
<dbReference type="SMR" id="A0A0H3A9J8"/>
<evidence type="ECO:0000313" key="4">
    <source>
        <dbReference type="Proteomes" id="UP000009173"/>
    </source>
</evidence>
<keyword evidence="1" id="KW-0472">Membrane</keyword>
<evidence type="ECO:0000259" key="2">
    <source>
        <dbReference type="Pfam" id="PF02470"/>
    </source>
</evidence>
<protein>
    <submittedName>
        <fullName evidence="3">Mammalian cell entry related domain protein</fullName>
    </submittedName>
</protein>
<keyword evidence="1" id="KW-1133">Transmembrane helix</keyword>
<accession>A0A0H3A9J8</accession>